<comment type="caution">
    <text evidence="6">The sequence shown here is derived from an EMBL/GenBank/DDBJ whole genome shotgun (WGS) entry which is preliminary data.</text>
</comment>
<reference evidence="6 7" key="1">
    <citation type="submission" date="2018-11" db="EMBL/GenBank/DDBJ databases">
        <title>Genome sequence of Apiotrichum porosum DSM 27194.</title>
        <authorList>
            <person name="Aliyu H."/>
            <person name="Gorte O."/>
            <person name="Ochsenreither K."/>
        </authorList>
    </citation>
    <scope>NUCLEOTIDE SEQUENCE [LARGE SCALE GENOMIC DNA]</scope>
    <source>
        <strain evidence="6 7">DSM 27194</strain>
    </source>
</reference>
<evidence type="ECO:0000313" key="6">
    <source>
        <dbReference type="EMBL" id="RSH88559.1"/>
    </source>
</evidence>
<gene>
    <name evidence="6" type="ORF">EHS24_001104</name>
</gene>
<feature type="region of interest" description="Disordered" evidence="4">
    <location>
        <begin position="587"/>
        <end position="634"/>
    </location>
</feature>
<feature type="compositionally biased region" description="Polar residues" evidence="4">
    <location>
        <begin position="70"/>
        <end position="80"/>
    </location>
</feature>
<dbReference type="Pfam" id="PF07989">
    <property type="entry name" value="Cnn_1N"/>
    <property type="match status" value="1"/>
</dbReference>
<comment type="subcellular location">
    <subcellularLocation>
        <location evidence="1">Cytoplasm</location>
    </subcellularLocation>
</comment>
<dbReference type="OrthoDB" id="10255000at2759"/>
<feature type="coiled-coil region" evidence="3">
    <location>
        <begin position="658"/>
        <end position="721"/>
    </location>
</feature>
<dbReference type="AlphaFoldDB" id="A0A427YBM2"/>
<keyword evidence="3" id="KW-0175">Coiled coil</keyword>
<keyword evidence="2" id="KW-0963">Cytoplasm</keyword>
<sequence length="1045" mass="118686">MPPISSLAGILDSPVASSNGSTVVGGGGTLPDISLGSLGSSFHSADDGEYDDGGMGTPRNDKAQRRKDTSFTPLSSQTPASALVAVSPPTSVRRTSSQSALDQGAPRRSRYMRSSNAKAKNNDSGSDSDGDALAPQYGGDTVDSDEDGVLGSLSVNVTHRRAAQLRASGTSYAGGPSKRSGRHSVAANPTSNQMTLREQEQNVDALQKENFNLQLENHFLKERLASMAPDHIEAALKENVKLKIEILNLGKELKKCKRLLMQQDRDLAAAAREGKSVRSRDAESRELEALYRQEKEKRDALEEEIERLRDLQSDKASNLEDDLDQARGQLEDQAEEMAKLQDAHDRAQDELDQLREQQRDLGESVGVSKGRESRQVQRLEQEVDELKAEIEQLLQGHAELEVLEEQNNQLRDKYAAAQIDLDRHDEEIEELNNEIDLKVQEHEKEIQQVEAEWRDEVLETRAHVDELKDVLQEREQDLEEARKAFIEREEELIIARDRIGELEAVQGETHDRLEETLRNIEMDNAEKDGDLIAANREVESLGQRVYDLEEMIDELRGQENDLNIELQRADEEKAHFVDLVAALKEARRKAQDERDDEAVKLRREEDAHDADREAWENERATEAEQHRRALASRDQVNERLTTELEAARDRVAMRDRDLASVQNALRGVEDERRKLGDEQSSGRQSLELEIQRLHRDFTRCEDELDRAREELRDREQALHDRDLELAELMDKHRDLEGKLVTERQGRLNISDKLDAKTKEVRHHEREAANLRERLEDLEPLLTETQNSRFQMQKESDRQRQERTDLLLRVFKDVNRFLGVTAEDNVTPANFGVFRDTLIQRLRSISGARSDFDKRIKETEVRMEQKMAGLKRQLDAKWRALDAFESSVKKLELTRSQWRSRLSLKDGELDAFKARNAELQAQLSAVRASGGAESSSHIRSLIERAQMAEKRSATSAQSIAQLEARIAELQSRAGVAETKWEARVKEYEARLRQAGEKVKAEKQGGKERAHQLEAQVRELERLLAVTQKNNKRAEGVVANAAHLMDN</sequence>
<feature type="coiled-coil region" evidence="3">
    <location>
        <begin position="753"/>
        <end position="780"/>
    </location>
</feature>
<feature type="coiled-coil region" evidence="3">
    <location>
        <begin position="908"/>
        <end position="1035"/>
    </location>
</feature>
<dbReference type="GO" id="GO:0005815">
    <property type="term" value="C:microtubule organizing center"/>
    <property type="evidence" value="ECO:0007669"/>
    <property type="project" value="InterPro"/>
</dbReference>
<keyword evidence="7" id="KW-1185">Reference proteome</keyword>
<feature type="domain" description="Centrosomin N-terminal motif 1" evidence="5">
    <location>
        <begin position="195"/>
        <end position="267"/>
    </location>
</feature>
<dbReference type="SUPFAM" id="SSF57997">
    <property type="entry name" value="Tropomyosin"/>
    <property type="match status" value="1"/>
</dbReference>
<evidence type="ECO:0000256" key="3">
    <source>
        <dbReference type="SAM" id="Coils"/>
    </source>
</evidence>
<feature type="compositionally biased region" description="Polar residues" evidence="4">
    <location>
        <begin position="88"/>
        <end position="101"/>
    </location>
</feature>
<dbReference type="Proteomes" id="UP000279236">
    <property type="component" value="Unassembled WGS sequence"/>
</dbReference>
<evidence type="ECO:0000256" key="1">
    <source>
        <dbReference type="ARBA" id="ARBA00004496"/>
    </source>
</evidence>
<accession>A0A427YBM2</accession>
<feature type="region of interest" description="Disordered" evidence="4">
    <location>
        <begin position="1"/>
        <end position="146"/>
    </location>
</feature>
<dbReference type="STRING" id="105984.A0A427YBM2"/>
<dbReference type="EMBL" id="RSCE01000001">
    <property type="protein sequence ID" value="RSH88559.1"/>
    <property type="molecule type" value="Genomic_DNA"/>
</dbReference>
<evidence type="ECO:0000313" key="7">
    <source>
        <dbReference type="Proteomes" id="UP000279236"/>
    </source>
</evidence>
<dbReference type="RefSeq" id="XP_028480767.1">
    <property type="nucleotide sequence ID" value="XM_028616910.1"/>
</dbReference>
<evidence type="ECO:0000256" key="4">
    <source>
        <dbReference type="SAM" id="MobiDB-lite"/>
    </source>
</evidence>
<dbReference type="GO" id="GO:0005737">
    <property type="term" value="C:cytoplasm"/>
    <property type="evidence" value="ECO:0007669"/>
    <property type="project" value="UniProtKB-SubCell"/>
</dbReference>
<feature type="region of interest" description="Disordered" evidence="4">
    <location>
        <begin position="166"/>
        <end position="194"/>
    </location>
</feature>
<dbReference type="PANTHER" id="PTHR18937">
    <property type="entry name" value="STRUCTURAL MAINTENANCE OF CHROMOSOMES SMC FAMILY MEMBER"/>
    <property type="match status" value="1"/>
</dbReference>
<feature type="coiled-coil region" evidence="3">
    <location>
        <begin position="196"/>
        <end position="491"/>
    </location>
</feature>
<protein>
    <recommendedName>
        <fullName evidence="5">Centrosomin N-terminal motif 1 domain-containing protein</fullName>
    </recommendedName>
</protein>
<proteinExistence type="predicted"/>
<name>A0A427YBM2_9TREE</name>
<dbReference type="Gene3D" id="1.10.287.1490">
    <property type="match status" value="2"/>
</dbReference>
<organism evidence="6 7">
    <name type="scientific">Apiotrichum porosum</name>
    <dbReference type="NCBI Taxonomy" id="105984"/>
    <lineage>
        <taxon>Eukaryota</taxon>
        <taxon>Fungi</taxon>
        <taxon>Dikarya</taxon>
        <taxon>Basidiomycota</taxon>
        <taxon>Agaricomycotina</taxon>
        <taxon>Tremellomycetes</taxon>
        <taxon>Trichosporonales</taxon>
        <taxon>Trichosporonaceae</taxon>
        <taxon>Apiotrichum</taxon>
    </lineage>
</organism>
<evidence type="ECO:0000256" key="2">
    <source>
        <dbReference type="ARBA" id="ARBA00022490"/>
    </source>
</evidence>
<feature type="compositionally biased region" description="Basic and acidic residues" evidence="4">
    <location>
        <begin position="587"/>
        <end position="627"/>
    </location>
</feature>
<feature type="compositionally biased region" description="Basic and acidic residues" evidence="4">
    <location>
        <begin position="59"/>
        <end position="69"/>
    </location>
</feature>
<dbReference type="InterPro" id="IPR012943">
    <property type="entry name" value="Cnn_1N"/>
</dbReference>
<dbReference type="GeneID" id="39585647"/>
<evidence type="ECO:0000259" key="5">
    <source>
        <dbReference type="Pfam" id="PF07989"/>
    </source>
</evidence>